<protein>
    <submittedName>
        <fullName evidence="2">Uncharacterized protein</fullName>
    </submittedName>
</protein>
<dbReference type="OrthoDB" id="2693414at2759"/>
<feature type="compositionally biased region" description="Polar residues" evidence="1">
    <location>
        <begin position="959"/>
        <end position="968"/>
    </location>
</feature>
<feature type="compositionally biased region" description="Pro residues" evidence="1">
    <location>
        <begin position="131"/>
        <end position="140"/>
    </location>
</feature>
<feature type="compositionally biased region" description="Pro residues" evidence="1">
    <location>
        <begin position="476"/>
        <end position="487"/>
    </location>
</feature>
<feature type="region of interest" description="Disordered" evidence="1">
    <location>
        <begin position="430"/>
        <end position="564"/>
    </location>
</feature>
<feature type="compositionally biased region" description="Pro residues" evidence="1">
    <location>
        <begin position="552"/>
        <end position="561"/>
    </location>
</feature>
<feature type="compositionally biased region" description="Polar residues" evidence="1">
    <location>
        <begin position="1177"/>
        <end position="1188"/>
    </location>
</feature>
<sequence length="1255" mass="135633">MRQSKRLQEASKGGTSHTRTTSPQPSPPAQRKANPQASKKQSTAQTASGSKAKVCPPPSLPSPPSPESEEDDNLEDSNQSTVGSMKVGPPRGVVPMKVGPPWGVTSTKVGPPRGSVPHALSGLQGSTKVPPLLPQRPPPGSSSRYVANPPTAASFPPPVKKSFVTTFGRSNVVKPPILQCQLEEGWDSLDTEEAQAHRALRSPPLPESTIGFLHHASIEASRHPSSHSNPAATISGAIAKDLSPPDEQQRLKAGLKAAIDPEIVQDTAAARVKAASRQFGALAEAYSNMNDLDIVGAVIYTGSDLAAHAGSSLFGRNDCVKTLVDNFHVDMHGIIDFLETSLKATKLSKQGLRSSVLQLFSGMEGERQVPAPDGKDASTLSRDVGLSLLGSVMCAELNKHLTEHNETLEVKIKDNNFPWKRWLFSKRLQEASKGGTSHTRTTSPQPSPPAQRKANPQASKKQSTAQTASGSKAKVCPPPSLPSPPSPESEEDDNLEDSNQSTVGSMKVGPPRGVVPMKVGPPWGVTSTKVGPPRGSVPHALSGLQGSTKVPPLLPQRPPPGSSSRYVANPPTAASFPPPVKKSFVTTFGRSNVVKPPILQCQLEEGWDSLDTEEAQAHRALRSPPLPESTIGFLHHASIEASRHPSSHSNPAATISGAIAKDLSPPDEQQRLKAGLKAAIDPEIVQDTAAARVKAASRQFGALAEAYSNMNDLDIVGAVIYTGSDLAAHAGSSLFGRNDCVKTLVDNFHVDMHGIIDFLETSLKATKLSKQGLRSSVLQLFSGMEGERQVPAPDGKDASTLSRDVGLSLLGSVMCAELNKHLTEHNETLEVKIKDNNFPWKRWLFVAWRHHIQLINWHPQAPSVGPALKIRKLQTLIIRATMEPYLVHSRNGNKDLPEINIVPWTAGEIAMLDDQPDDVIGKIPLVIDLNDVVKAQLADCDEWVTRKERKGSKKRKHPSTTALDTTVQKRPLPSDSDVDVAPTRGHHGKSRPALPPSDTEDEQPRRHLKKKGVPLSSDEEDEQPLHRLQKKGMLRTSGEEDEQPLRHPKKKTALPRSDEEDQQLIHHLKKRSALPPLDGEDDLPTCRLKKSRHQRDEDDFPRAHLDDEDDEAIVAPLMNARAHLGSRAAVRQPSRQPSLPPAPLPHMQPPPQAYGWPPYYMPPGYYPPPPPGPSPQVAGTSSASQSRVYPQGNIYHQSYPSPYYGPPYGYGPPPNVQEPTRSHSRRPPVMSVVTEEGSSGEEVAGSLPVHHSGPR</sequence>
<feature type="region of interest" description="Disordered" evidence="1">
    <location>
        <begin position="1124"/>
        <end position="1255"/>
    </location>
</feature>
<dbReference type="AlphaFoldDB" id="A0A0C9VYG1"/>
<feature type="compositionally biased region" description="Pro residues" evidence="1">
    <location>
        <begin position="1159"/>
        <end position="1174"/>
    </location>
</feature>
<dbReference type="Proteomes" id="UP000053820">
    <property type="component" value="Unassembled WGS sequence"/>
</dbReference>
<evidence type="ECO:0000256" key="1">
    <source>
        <dbReference type="SAM" id="MobiDB-lite"/>
    </source>
</evidence>
<feature type="compositionally biased region" description="Polar residues" evidence="1">
    <location>
        <begin position="13"/>
        <end position="23"/>
    </location>
</feature>
<keyword evidence="3" id="KW-1185">Reference proteome</keyword>
<feature type="region of interest" description="Disordered" evidence="1">
    <location>
        <begin position="947"/>
        <end position="1107"/>
    </location>
</feature>
<reference evidence="2 3" key="1">
    <citation type="submission" date="2014-04" db="EMBL/GenBank/DDBJ databases">
        <title>Evolutionary Origins and Diversification of the Mycorrhizal Mutualists.</title>
        <authorList>
            <consortium name="DOE Joint Genome Institute"/>
            <consortium name="Mycorrhizal Genomics Consortium"/>
            <person name="Kohler A."/>
            <person name="Kuo A."/>
            <person name="Nagy L.G."/>
            <person name="Floudas D."/>
            <person name="Copeland A."/>
            <person name="Barry K.W."/>
            <person name="Cichocki N."/>
            <person name="Veneault-Fourrey C."/>
            <person name="LaButti K."/>
            <person name="Lindquist E.A."/>
            <person name="Lipzen A."/>
            <person name="Lundell T."/>
            <person name="Morin E."/>
            <person name="Murat C."/>
            <person name="Riley R."/>
            <person name="Ohm R."/>
            <person name="Sun H."/>
            <person name="Tunlid A."/>
            <person name="Henrissat B."/>
            <person name="Grigoriev I.V."/>
            <person name="Hibbett D.S."/>
            <person name="Martin F."/>
        </authorList>
    </citation>
    <scope>NUCLEOTIDE SEQUENCE [LARGE SCALE GENOMIC DNA]</scope>
    <source>
        <strain evidence="2 3">MD-312</strain>
    </source>
</reference>
<gene>
    <name evidence="2" type="ORF">HYDPIDRAFT_171271</name>
</gene>
<proteinExistence type="predicted"/>
<evidence type="ECO:0000313" key="3">
    <source>
        <dbReference type="Proteomes" id="UP000053820"/>
    </source>
</evidence>
<feature type="compositionally biased region" description="Pro residues" evidence="1">
    <location>
        <begin position="55"/>
        <end position="66"/>
    </location>
</feature>
<feature type="compositionally biased region" description="Basic and acidic residues" evidence="1">
    <location>
        <begin position="1094"/>
        <end position="1105"/>
    </location>
</feature>
<name>A0A0C9VYG1_9AGAM</name>
<feature type="compositionally biased region" description="Low complexity" evidence="1">
    <location>
        <begin position="1229"/>
        <end position="1246"/>
    </location>
</feature>
<feature type="compositionally biased region" description="Polar residues" evidence="1">
    <location>
        <begin position="33"/>
        <end position="49"/>
    </location>
</feature>
<evidence type="ECO:0000313" key="2">
    <source>
        <dbReference type="EMBL" id="KIJ58433.1"/>
    </source>
</evidence>
<feature type="compositionally biased region" description="Pro residues" evidence="1">
    <location>
        <begin position="1203"/>
        <end position="1216"/>
    </location>
</feature>
<organism evidence="2 3">
    <name type="scientific">Hydnomerulius pinastri MD-312</name>
    <dbReference type="NCBI Taxonomy" id="994086"/>
    <lineage>
        <taxon>Eukaryota</taxon>
        <taxon>Fungi</taxon>
        <taxon>Dikarya</taxon>
        <taxon>Basidiomycota</taxon>
        <taxon>Agaricomycotina</taxon>
        <taxon>Agaricomycetes</taxon>
        <taxon>Agaricomycetidae</taxon>
        <taxon>Boletales</taxon>
        <taxon>Boletales incertae sedis</taxon>
        <taxon>Leucogyrophana</taxon>
    </lineage>
</organism>
<feature type="compositionally biased region" description="Polar residues" evidence="1">
    <location>
        <begin position="434"/>
        <end position="444"/>
    </location>
</feature>
<dbReference type="EMBL" id="KN839940">
    <property type="protein sequence ID" value="KIJ58433.1"/>
    <property type="molecule type" value="Genomic_DNA"/>
</dbReference>
<feature type="compositionally biased region" description="Pro residues" evidence="1">
    <location>
        <begin position="1138"/>
        <end position="1152"/>
    </location>
</feature>
<feature type="compositionally biased region" description="Basic residues" evidence="1">
    <location>
        <begin position="947"/>
        <end position="958"/>
    </location>
</feature>
<feature type="region of interest" description="Disordered" evidence="1">
    <location>
        <begin position="1"/>
        <end position="143"/>
    </location>
</feature>
<accession>A0A0C9VYG1</accession>
<dbReference type="HOGENOM" id="CLU_265383_0_0_1"/>
<feature type="compositionally biased region" description="Polar residues" evidence="1">
    <location>
        <begin position="454"/>
        <end position="470"/>
    </location>
</feature>